<proteinExistence type="predicted"/>
<keyword evidence="1" id="KW-1133">Transmembrane helix</keyword>
<dbReference type="AlphaFoldDB" id="A0A9D2S8K4"/>
<dbReference type="NCBIfam" id="NF037970">
    <property type="entry name" value="vanZ_1"/>
    <property type="match status" value="1"/>
</dbReference>
<dbReference type="Pfam" id="PF04892">
    <property type="entry name" value="VanZ"/>
    <property type="match status" value="1"/>
</dbReference>
<accession>A0A9D2S8K4</accession>
<feature type="transmembrane region" description="Helical" evidence="1">
    <location>
        <begin position="129"/>
        <end position="150"/>
    </location>
</feature>
<gene>
    <name evidence="3" type="ORF">IAA37_04595</name>
</gene>
<evidence type="ECO:0000256" key="1">
    <source>
        <dbReference type="SAM" id="Phobius"/>
    </source>
</evidence>
<evidence type="ECO:0000259" key="2">
    <source>
        <dbReference type="Pfam" id="PF04892"/>
    </source>
</evidence>
<reference evidence="3" key="1">
    <citation type="journal article" date="2021" name="PeerJ">
        <title>Extensive microbial diversity within the chicken gut microbiome revealed by metagenomics and culture.</title>
        <authorList>
            <person name="Gilroy R."/>
            <person name="Ravi A."/>
            <person name="Getino M."/>
            <person name="Pursley I."/>
            <person name="Horton D.L."/>
            <person name="Alikhan N.F."/>
            <person name="Baker D."/>
            <person name="Gharbi K."/>
            <person name="Hall N."/>
            <person name="Watson M."/>
            <person name="Adriaenssens E.M."/>
            <person name="Foster-Nyarko E."/>
            <person name="Jarju S."/>
            <person name="Secka A."/>
            <person name="Antonio M."/>
            <person name="Oren A."/>
            <person name="Chaudhuri R.R."/>
            <person name="La Ragione R."/>
            <person name="Hildebrand F."/>
            <person name="Pallen M.J."/>
        </authorList>
    </citation>
    <scope>NUCLEOTIDE SEQUENCE</scope>
    <source>
        <strain evidence="3">CHK188-16595</strain>
    </source>
</reference>
<keyword evidence="1" id="KW-0812">Transmembrane</keyword>
<organism evidence="3 4">
    <name type="scientific">Candidatus Eubacterium faecale</name>
    <dbReference type="NCBI Taxonomy" id="2838568"/>
    <lineage>
        <taxon>Bacteria</taxon>
        <taxon>Bacillati</taxon>
        <taxon>Bacillota</taxon>
        <taxon>Clostridia</taxon>
        <taxon>Eubacteriales</taxon>
        <taxon>Eubacteriaceae</taxon>
        <taxon>Eubacterium</taxon>
    </lineage>
</organism>
<feature type="domain" description="VanZ-like" evidence="2">
    <location>
        <begin position="23"/>
        <end position="144"/>
    </location>
</feature>
<dbReference type="EMBL" id="DWXN01000010">
    <property type="protein sequence ID" value="HJB74938.1"/>
    <property type="molecule type" value="Genomic_DNA"/>
</dbReference>
<reference evidence="3" key="2">
    <citation type="submission" date="2021-04" db="EMBL/GenBank/DDBJ databases">
        <authorList>
            <person name="Gilroy R."/>
        </authorList>
    </citation>
    <scope>NUCLEOTIDE SEQUENCE</scope>
    <source>
        <strain evidence="3">CHK188-16595</strain>
    </source>
</reference>
<sequence>MQQELDSLGKIKRFPLPAKMLCWALCAACMAVIFWFSSRTAAESSAQSDIFLAFFQKLFGDGFLTDFIVRKSAHFAEFAGLGFLFALAFYIQCGKTKTPFAVLCASAYAVTDEIHQIFVAGRACKIQDWAIDTAGALLGALILFALLSVISKAKKKKAAQIKN</sequence>
<name>A0A9D2S8K4_9FIRM</name>
<evidence type="ECO:0000313" key="4">
    <source>
        <dbReference type="Proteomes" id="UP000823877"/>
    </source>
</evidence>
<feature type="transmembrane region" description="Helical" evidence="1">
    <location>
        <begin position="20"/>
        <end position="38"/>
    </location>
</feature>
<dbReference type="InterPro" id="IPR006976">
    <property type="entry name" value="VanZ-like"/>
</dbReference>
<keyword evidence="1" id="KW-0472">Membrane</keyword>
<dbReference type="Proteomes" id="UP000823877">
    <property type="component" value="Unassembled WGS sequence"/>
</dbReference>
<protein>
    <submittedName>
        <fullName evidence="3">VanZ family protein</fullName>
    </submittedName>
</protein>
<comment type="caution">
    <text evidence="3">The sequence shown here is derived from an EMBL/GenBank/DDBJ whole genome shotgun (WGS) entry which is preliminary data.</text>
</comment>
<feature type="transmembrane region" description="Helical" evidence="1">
    <location>
        <begin position="75"/>
        <end position="92"/>
    </location>
</feature>
<evidence type="ECO:0000313" key="3">
    <source>
        <dbReference type="EMBL" id="HJB74938.1"/>
    </source>
</evidence>